<dbReference type="EMBL" id="BMGL01000008">
    <property type="protein sequence ID" value="GGE14666.1"/>
    <property type="molecule type" value="Genomic_DNA"/>
</dbReference>
<sequence length="413" mass="46435">MKEKIIIIGAGVSGLVAAINLEKAGFNSVILDQSDRVGGRVKTDYREGYQFDHGFQVLLTQYPAAKKYLNYNLLDLVEFDPGSCIFYHQKKYYIGDPSRKLSLLFPTLLAKIGNVADKLKILKLSKALKKKSFDDIFLAPETTTLVYLKEKGFSDEVIKKFFKPFFTGIFLESELTTSSRKFEFVYKMFAEGSAAIPKKGIQAIPNQLAAQLKNTELEFNTSVEHIKANELVLTNGKTLAFDYCIIAAEAWPIIANLKNQESAWKSVENLYFKVKEKVIKKPLIGLIADEAALVNNIHYQPIKKSDNYLLSVSVIKQHNLSKDELINRVEEDLAIYCDIKVDSFVKYFKIKKALPVMHTVNYMMPPSETQLKDRIFLAGDQLSNGSLNAAMLNGESAARAVIAKIKNGFINVN</sequence>
<feature type="domain" description="Amine oxidase" evidence="1">
    <location>
        <begin position="12"/>
        <end position="402"/>
    </location>
</feature>
<dbReference type="Proteomes" id="UP000599688">
    <property type="component" value="Unassembled WGS sequence"/>
</dbReference>
<proteinExistence type="predicted"/>
<evidence type="ECO:0000313" key="3">
    <source>
        <dbReference type="Proteomes" id="UP000599688"/>
    </source>
</evidence>
<dbReference type="Pfam" id="PF01593">
    <property type="entry name" value="Amino_oxidase"/>
    <property type="match status" value="1"/>
</dbReference>
<accession>A0A917E9T2</accession>
<dbReference type="RefSeq" id="WP_188406215.1">
    <property type="nucleotide sequence ID" value="NZ_BMGL01000008.1"/>
</dbReference>
<dbReference type="SUPFAM" id="SSF51905">
    <property type="entry name" value="FAD/NAD(P)-binding domain"/>
    <property type="match status" value="1"/>
</dbReference>
<dbReference type="GO" id="GO:0016491">
    <property type="term" value="F:oxidoreductase activity"/>
    <property type="evidence" value="ECO:0007669"/>
    <property type="project" value="InterPro"/>
</dbReference>
<name>A0A917E9T2_9FLAO</name>
<dbReference type="PANTHER" id="PTHR42841">
    <property type="entry name" value="AMINE OXIDASE"/>
    <property type="match status" value="1"/>
</dbReference>
<dbReference type="Gene3D" id="3.50.50.60">
    <property type="entry name" value="FAD/NAD(P)-binding domain"/>
    <property type="match status" value="1"/>
</dbReference>
<dbReference type="PRINTS" id="PR00420">
    <property type="entry name" value="RNGMNOXGNASE"/>
</dbReference>
<protein>
    <submittedName>
        <fullName evidence="2">Oxidoreductase</fullName>
    </submittedName>
</protein>
<evidence type="ECO:0000259" key="1">
    <source>
        <dbReference type="Pfam" id="PF01593"/>
    </source>
</evidence>
<keyword evidence="3" id="KW-1185">Reference proteome</keyword>
<comment type="caution">
    <text evidence="2">The sequence shown here is derived from an EMBL/GenBank/DDBJ whole genome shotgun (WGS) entry which is preliminary data.</text>
</comment>
<reference evidence="2 3" key="1">
    <citation type="journal article" date="2014" name="Int. J. Syst. Evol. Microbiol.">
        <title>Complete genome sequence of Corynebacterium casei LMG S-19264T (=DSM 44701T), isolated from a smear-ripened cheese.</title>
        <authorList>
            <consortium name="US DOE Joint Genome Institute (JGI-PGF)"/>
            <person name="Walter F."/>
            <person name="Albersmeier A."/>
            <person name="Kalinowski J."/>
            <person name="Ruckert C."/>
        </authorList>
    </citation>
    <scope>NUCLEOTIDE SEQUENCE [LARGE SCALE GENOMIC DNA]</scope>
    <source>
        <strain evidence="2 3">CGMCC 1.12925</strain>
    </source>
</reference>
<organism evidence="2 3">
    <name type="scientific">Psychroflexus salis</name>
    <dbReference type="NCBI Taxonomy" id="1526574"/>
    <lineage>
        <taxon>Bacteria</taxon>
        <taxon>Pseudomonadati</taxon>
        <taxon>Bacteroidota</taxon>
        <taxon>Flavobacteriia</taxon>
        <taxon>Flavobacteriales</taxon>
        <taxon>Flavobacteriaceae</taxon>
        <taxon>Psychroflexus</taxon>
    </lineage>
</organism>
<dbReference type="AlphaFoldDB" id="A0A917E9T2"/>
<dbReference type="InterPro" id="IPR002937">
    <property type="entry name" value="Amino_oxidase"/>
</dbReference>
<dbReference type="InterPro" id="IPR036188">
    <property type="entry name" value="FAD/NAD-bd_sf"/>
</dbReference>
<gene>
    <name evidence="2" type="ORF">GCM10010831_15040</name>
</gene>
<evidence type="ECO:0000313" key="2">
    <source>
        <dbReference type="EMBL" id="GGE14666.1"/>
    </source>
</evidence>